<gene>
    <name evidence="2" type="ORF">PFBG_06003</name>
</gene>
<accession>W7F5Z0</accession>
<dbReference type="AlphaFoldDB" id="W7F5Z0"/>
<keyword evidence="1" id="KW-1133">Transmembrane helix</keyword>
<dbReference type="EMBL" id="KE123677">
    <property type="protein sequence ID" value="EUR55892.1"/>
    <property type="molecule type" value="Genomic_DNA"/>
</dbReference>
<feature type="transmembrane region" description="Helical" evidence="1">
    <location>
        <begin position="15"/>
        <end position="37"/>
    </location>
</feature>
<evidence type="ECO:0000313" key="2">
    <source>
        <dbReference type="EMBL" id="EUR55892.1"/>
    </source>
</evidence>
<name>W7F5Z0_PLAF8</name>
<sequence length="52" mass="6255">MVVHFCNLLCIYMHIFVYSLYIIQVIQFALFALPYILSRLLVQNYTLINKEK</sequence>
<proteinExistence type="predicted"/>
<organism evidence="2 3">
    <name type="scientific">Plasmodium falciparum (isolate 7G8)</name>
    <dbReference type="NCBI Taxonomy" id="57266"/>
    <lineage>
        <taxon>Eukaryota</taxon>
        <taxon>Sar</taxon>
        <taxon>Alveolata</taxon>
        <taxon>Apicomplexa</taxon>
        <taxon>Aconoidasida</taxon>
        <taxon>Haemosporida</taxon>
        <taxon>Plasmodiidae</taxon>
        <taxon>Plasmodium</taxon>
        <taxon>Plasmodium (Laverania)</taxon>
    </lineage>
</organism>
<keyword evidence="1" id="KW-0472">Membrane</keyword>
<protein>
    <submittedName>
        <fullName evidence="2">Uncharacterized protein</fullName>
    </submittedName>
</protein>
<evidence type="ECO:0000256" key="1">
    <source>
        <dbReference type="SAM" id="Phobius"/>
    </source>
</evidence>
<reference evidence="2 3" key="2">
    <citation type="submission" date="2013-02" db="EMBL/GenBank/DDBJ databases">
        <title>The Genome Sequence of Plasmodium falciparum 7G8.</title>
        <authorList>
            <consortium name="The Broad Institute Genome Sequencing Platform"/>
            <consortium name="The Broad Institute Genome Sequencing Center for Infectious Disease"/>
            <person name="Neafsey D."/>
            <person name="Cheeseman I."/>
            <person name="Volkman S."/>
            <person name="Adams J."/>
            <person name="Walker B."/>
            <person name="Young S.K."/>
            <person name="Zeng Q."/>
            <person name="Gargeya S."/>
            <person name="Fitzgerald M."/>
            <person name="Haas B."/>
            <person name="Abouelleil A."/>
            <person name="Alvarado L."/>
            <person name="Arachchi H.M."/>
            <person name="Berlin A.M."/>
            <person name="Chapman S.B."/>
            <person name="Dewar J."/>
            <person name="Goldberg J."/>
            <person name="Griggs A."/>
            <person name="Gujja S."/>
            <person name="Hansen M."/>
            <person name="Howarth C."/>
            <person name="Imamovic A."/>
            <person name="Larimer J."/>
            <person name="McCowan C."/>
            <person name="Murphy C."/>
            <person name="Neiman D."/>
            <person name="Pearson M."/>
            <person name="Priest M."/>
            <person name="Roberts A."/>
            <person name="Saif S."/>
            <person name="Shea T."/>
            <person name="Sisk P."/>
            <person name="Sykes S."/>
            <person name="Wortman J."/>
            <person name="Nusbaum C."/>
            <person name="Birren B."/>
        </authorList>
    </citation>
    <scope>NUCLEOTIDE SEQUENCE [LARGE SCALE GENOMIC DNA]</scope>
    <source>
        <strain evidence="2 3">7G8</strain>
    </source>
</reference>
<reference evidence="3" key="1">
    <citation type="submission" date="2007-11" db="EMBL/GenBank/DDBJ databases">
        <authorList>
            <consortium name="The Broad Institute Genome Sequencing Platform"/>
            <person name="Volkman S.K."/>
            <person name="Daily J.P."/>
            <person name="Sarr O."/>
            <person name="Ndiaye D."/>
            <person name="Ndir O."/>
            <person name="Mboup S."/>
            <person name="Lukens A."/>
            <person name="Stange-Thomann N."/>
            <person name="Mauceli E."/>
            <person name="Gnerre S."/>
            <person name="Jaffe D."/>
            <person name="Zainoun J."/>
            <person name="Wiegand R.C."/>
            <person name="Birren B."/>
            <person name="Galagan J."/>
            <person name="Lander E."/>
            <person name="Wirth D.F."/>
        </authorList>
    </citation>
    <scope>NUCLEOTIDE SEQUENCE [LARGE SCALE GENOMIC DNA]</scope>
    <source>
        <strain evidence="3">7G8</strain>
    </source>
</reference>
<evidence type="ECO:0000313" key="3">
    <source>
        <dbReference type="Proteomes" id="UP000030688"/>
    </source>
</evidence>
<keyword evidence="1" id="KW-0812">Transmembrane</keyword>
<dbReference type="Proteomes" id="UP000030688">
    <property type="component" value="Unassembled WGS sequence"/>
</dbReference>